<evidence type="ECO:0000313" key="2">
    <source>
        <dbReference type="EMBL" id="QJH94759.1"/>
    </source>
</evidence>
<reference evidence="1" key="1">
    <citation type="submission" date="2020-03" db="EMBL/GenBank/DDBJ databases">
        <title>The deep terrestrial virosphere.</title>
        <authorList>
            <person name="Holmfeldt K."/>
            <person name="Nilsson E."/>
            <person name="Simone D."/>
            <person name="Lopez-Fernandez M."/>
            <person name="Wu X."/>
            <person name="de Brujin I."/>
            <person name="Lundin D."/>
            <person name="Andersson A."/>
            <person name="Bertilsson S."/>
            <person name="Dopson M."/>
        </authorList>
    </citation>
    <scope>NUCLEOTIDE SEQUENCE</scope>
    <source>
        <strain evidence="1">TM448A00880</strain>
        <strain evidence="2">TM448B00301</strain>
    </source>
</reference>
<protein>
    <submittedName>
        <fullName evidence="1">Uncharacterized protein</fullName>
    </submittedName>
</protein>
<organism evidence="1">
    <name type="scientific">viral metagenome</name>
    <dbReference type="NCBI Taxonomy" id="1070528"/>
    <lineage>
        <taxon>unclassified sequences</taxon>
        <taxon>metagenomes</taxon>
        <taxon>organismal metagenomes</taxon>
    </lineage>
</organism>
<dbReference type="AlphaFoldDB" id="A0A6H1ZLC6"/>
<dbReference type="EMBL" id="MT144076">
    <property type="protein sequence ID" value="QJA48241.1"/>
    <property type="molecule type" value="Genomic_DNA"/>
</dbReference>
<evidence type="ECO:0000313" key="1">
    <source>
        <dbReference type="EMBL" id="QJA48241.1"/>
    </source>
</evidence>
<gene>
    <name evidence="1" type="ORF">TM448A00880_0018</name>
    <name evidence="2" type="ORF">TM448B00301_0001</name>
</gene>
<name>A0A6H1ZLC6_9ZZZZ</name>
<accession>A0A6H1ZLC6</accession>
<sequence>MKPLRCEECGQWEDSFWKRAWYWIRYYASPGFQNQEQHDEFLRRVYKELCNPLNIIGIDEGAVFHIPSYKSLTSKPDEDPS</sequence>
<proteinExistence type="predicted"/>
<dbReference type="EMBL" id="MT144606">
    <property type="protein sequence ID" value="QJH94759.1"/>
    <property type="molecule type" value="Genomic_DNA"/>
</dbReference>